<reference evidence="11" key="1">
    <citation type="submission" date="2025-08" db="UniProtKB">
        <authorList>
            <consortium name="RefSeq"/>
        </authorList>
    </citation>
    <scope>IDENTIFICATION</scope>
</reference>
<evidence type="ECO:0000256" key="7">
    <source>
        <dbReference type="ARBA" id="ARBA00023242"/>
    </source>
</evidence>
<evidence type="ECO:0000256" key="2">
    <source>
        <dbReference type="ARBA" id="ARBA00022723"/>
    </source>
</evidence>
<evidence type="ECO:0000256" key="5">
    <source>
        <dbReference type="ARBA" id="ARBA00022833"/>
    </source>
</evidence>
<evidence type="ECO:0000256" key="6">
    <source>
        <dbReference type="ARBA" id="ARBA00023125"/>
    </source>
</evidence>
<gene>
    <name evidence="11" type="primary">LOC112049495</name>
</gene>
<evidence type="ECO:0000313" key="10">
    <source>
        <dbReference type="Proteomes" id="UP001652582"/>
    </source>
</evidence>
<dbReference type="PROSITE" id="PS00028">
    <property type="entry name" value="ZINC_FINGER_C2H2_1"/>
    <property type="match status" value="5"/>
</dbReference>
<comment type="subcellular location">
    <subcellularLocation>
        <location evidence="1">Nucleus</location>
    </subcellularLocation>
</comment>
<keyword evidence="10" id="KW-1185">Reference proteome</keyword>
<dbReference type="InterPro" id="IPR036236">
    <property type="entry name" value="Znf_C2H2_sf"/>
</dbReference>
<protein>
    <submittedName>
        <fullName evidence="11">Zinc finger protein 271 isoform X2</fullName>
    </submittedName>
</protein>
<dbReference type="PANTHER" id="PTHR24404:SF114">
    <property type="entry name" value="KLUMPFUSS, ISOFORM B-RELATED"/>
    <property type="match status" value="1"/>
</dbReference>
<keyword evidence="5" id="KW-0862">Zinc</keyword>
<evidence type="ECO:0000256" key="4">
    <source>
        <dbReference type="ARBA" id="ARBA00022771"/>
    </source>
</evidence>
<dbReference type="InterPro" id="IPR050589">
    <property type="entry name" value="Ikaros_C2H2-ZF"/>
</dbReference>
<feature type="domain" description="C2H2-type" evidence="9">
    <location>
        <begin position="283"/>
        <end position="310"/>
    </location>
</feature>
<evidence type="ECO:0000256" key="8">
    <source>
        <dbReference type="PROSITE-ProRule" id="PRU00042"/>
    </source>
</evidence>
<dbReference type="Pfam" id="PF00096">
    <property type="entry name" value="zf-C2H2"/>
    <property type="match status" value="3"/>
</dbReference>
<dbReference type="PROSITE" id="PS50157">
    <property type="entry name" value="ZINC_FINGER_C2H2_2"/>
    <property type="match status" value="6"/>
</dbReference>
<dbReference type="PANTHER" id="PTHR24404">
    <property type="entry name" value="ZINC FINGER PROTEIN"/>
    <property type="match status" value="1"/>
</dbReference>
<feature type="domain" description="C2H2-type" evidence="9">
    <location>
        <begin position="311"/>
        <end position="338"/>
    </location>
</feature>
<feature type="domain" description="C2H2-type" evidence="9">
    <location>
        <begin position="339"/>
        <end position="366"/>
    </location>
</feature>
<keyword evidence="3" id="KW-0677">Repeat</keyword>
<dbReference type="SMART" id="SM00355">
    <property type="entry name" value="ZnF_C2H2"/>
    <property type="match status" value="7"/>
</dbReference>
<sequence>MYTEVMKVVKTEDSLESLDVDKNMEVKKEYDQLVASHGQLSAPEESKTELESKLLDEALREALRRSQTSSSTDGMPGTHDQLKHENTTFGCTLCLEDFPCEEEYNAHMDMHFQISDADTSCVTSQVCEAGAAVSSGWHSGLIELKHAVQSLDDCHPSTDLASPSVPKSSAHLATKEIKTMKENNQLHDQSSDSNIKSKKDIKIFKNCVVQLCDILKSRKFVNSRNRLVDTASTESHCQTSANDVITTQNKRINISNTLKSETDCLNIQFNSGVLGTNTIKKWFSCDICKVVFKQKKLLREHKKSHAEKATFTCKLCQYKSAYKGNLVKHMRTHTGEKPFSCNVCEYKTAYSNHLVGHMRTHTGEKPFNCKSCDYKCADKSCLTTHMRIHTGEKPYYCEFCQFKCTRSGGLVVHMRTHTGEKPYLCKLCEYRCADNGTLVKHVRTHTLL</sequence>
<dbReference type="RefSeq" id="XP_052745424.1">
    <property type="nucleotide sequence ID" value="XM_052889464.1"/>
</dbReference>
<evidence type="ECO:0000259" key="9">
    <source>
        <dbReference type="PROSITE" id="PS50157"/>
    </source>
</evidence>
<dbReference type="Gene3D" id="3.30.160.60">
    <property type="entry name" value="Classic Zinc Finger"/>
    <property type="match status" value="6"/>
</dbReference>
<dbReference type="InterPro" id="IPR013087">
    <property type="entry name" value="Znf_C2H2_type"/>
</dbReference>
<keyword evidence="2" id="KW-0479">Metal-binding</keyword>
<keyword evidence="4 8" id="KW-0863">Zinc-finger</keyword>
<name>A0ABM3M217_BICAN</name>
<feature type="domain" description="C2H2-type" evidence="9">
    <location>
        <begin position="367"/>
        <end position="394"/>
    </location>
</feature>
<evidence type="ECO:0000256" key="1">
    <source>
        <dbReference type="ARBA" id="ARBA00004123"/>
    </source>
</evidence>
<feature type="domain" description="C2H2-type" evidence="9">
    <location>
        <begin position="423"/>
        <end position="448"/>
    </location>
</feature>
<dbReference type="Proteomes" id="UP001652582">
    <property type="component" value="Chromosome 26"/>
</dbReference>
<dbReference type="GeneID" id="112049495"/>
<evidence type="ECO:0000313" key="11">
    <source>
        <dbReference type="RefSeq" id="XP_052745424.1"/>
    </source>
</evidence>
<feature type="domain" description="C2H2-type" evidence="9">
    <location>
        <begin position="395"/>
        <end position="422"/>
    </location>
</feature>
<proteinExistence type="predicted"/>
<accession>A0ABM3M217</accession>
<dbReference type="Pfam" id="PF23611">
    <property type="entry name" value="zf-C2H2_16"/>
    <property type="match status" value="1"/>
</dbReference>
<keyword evidence="6" id="KW-0238">DNA-binding</keyword>
<organism evidence="10 11">
    <name type="scientific">Bicyclus anynana</name>
    <name type="common">Squinting bush brown butterfly</name>
    <dbReference type="NCBI Taxonomy" id="110368"/>
    <lineage>
        <taxon>Eukaryota</taxon>
        <taxon>Metazoa</taxon>
        <taxon>Ecdysozoa</taxon>
        <taxon>Arthropoda</taxon>
        <taxon>Hexapoda</taxon>
        <taxon>Insecta</taxon>
        <taxon>Pterygota</taxon>
        <taxon>Neoptera</taxon>
        <taxon>Endopterygota</taxon>
        <taxon>Lepidoptera</taxon>
        <taxon>Glossata</taxon>
        <taxon>Ditrysia</taxon>
        <taxon>Papilionoidea</taxon>
        <taxon>Nymphalidae</taxon>
        <taxon>Satyrinae</taxon>
        <taxon>Satyrini</taxon>
        <taxon>Mycalesina</taxon>
        <taxon>Bicyclus</taxon>
    </lineage>
</organism>
<dbReference type="SUPFAM" id="SSF57667">
    <property type="entry name" value="beta-beta-alpha zinc fingers"/>
    <property type="match status" value="3"/>
</dbReference>
<evidence type="ECO:0000256" key="3">
    <source>
        <dbReference type="ARBA" id="ARBA00022737"/>
    </source>
</evidence>
<dbReference type="InterPro" id="IPR056438">
    <property type="entry name" value="Znf-C2H2_CTCF"/>
</dbReference>
<keyword evidence="7" id="KW-0539">Nucleus</keyword>